<reference evidence="3 4" key="1">
    <citation type="submission" date="2020-07" db="EMBL/GenBank/DDBJ databases">
        <title>MOT database genomes.</title>
        <authorList>
            <person name="Joseph S."/>
            <person name="Aduse-Opoku J."/>
            <person name="Hashim A."/>
            <person name="Wade W."/>
            <person name="Curtis M."/>
        </authorList>
    </citation>
    <scope>NUCLEOTIDE SEQUENCE [LARGE SCALE GENOMIC DNA]</scope>
    <source>
        <strain evidence="3 4">WMus004</strain>
    </source>
</reference>
<evidence type="ECO:0000313" key="4">
    <source>
        <dbReference type="Proteomes" id="UP000572528"/>
    </source>
</evidence>
<dbReference type="InterPro" id="IPR025402">
    <property type="entry name" value="DMP19_C"/>
</dbReference>
<comment type="caution">
    <text evidence="3">The sequence shown here is derived from an EMBL/GenBank/DDBJ whole genome shotgun (WGS) entry which is preliminary data.</text>
</comment>
<name>A0A853EJP4_9ACTO</name>
<evidence type="ECO:0000259" key="2">
    <source>
        <dbReference type="Pfam" id="PF14300"/>
    </source>
</evidence>
<dbReference type="Pfam" id="PF14300">
    <property type="entry name" value="DMP19"/>
    <property type="match status" value="1"/>
</dbReference>
<evidence type="ECO:0000313" key="3">
    <source>
        <dbReference type="EMBL" id="NYS68975.1"/>
    </source>
</evidence>
<feature type="domain" description="DNA mimic protein DMP19 C-terminal" evidence="2">
    <location>
        <begin position="49"/>
        <end position="157"/>
    </location>
</feature>
<dbReference type="Proteomes" id="UP000572528">
    <property type="component" value="Unassembled WGS sequence"/>
</dbReference>
<accession>A0A853EJP4</accession>
<proteinExistence type="predicted"/>
<sequence length="284" mass="30081">MLIDRLCGQMLDHVVISAASARSADPALAVASNREVVDYLRERQVAYEEMSAQAVGSYFVDRYLSLVLEGGMAGFVSHSQWSPLIVSAIGRTLPLIGAIGHAEIFERLWEAVEEAPTPAPGADPRTEAAFEALTREFLAAQAVEDLVELNAAFLTAHPRTELVDQDDLLPFLDSLLAGATRARPGQGRAPAGAPASPGAAGAMGARTHFEQAIDLFCEMRGMTLEAVSAGDPSFTYRGAPATAWHFLTDAGHFSVVDLGGTAVLFDEKDIEVATIDTSSLAPVA</sequence>
<evidence type="ECO:0000256" key="1">
    <source>
        <dbReference type="SAM" id="MobiDB-lite"/>
    </source>
</evidence>
<dbReference type="RefSeq" id="WP_179900286.1">
    <property type="nucleotide sequence ID" value="NZ_JACBXV010000053.1"/>
</dbReference>
<gene>
    <name evidence="3" type="ORF">HZZ05_05500</name>
</gene>
<dbReference type="EMBL" id="JACBXV010000053">
    <property type="protein sequence ID" value="NYS68975.1"/>
    <property type="molecule type" value="Genomic_DNA"/>
</dbReference>
<feature type="region of interest" description="Disordered" evidence="1">
    <location>
        <begin position="182"/>
        <end position="202"/>
    </location>
</feature>
<organism evidence="3 4">
    <name type="scientific">Actinomyces bowdenii</name>
    <dbReference type="NCBI Taxonomy" id="131109"/>
    <lineage>
        <taxon>Bacteria</taxon>
        <taxon>Bacillati</taxon>
        <taxon>Actinomycetota</taxon>
        <taxon>Actinomycetes</taxon>
        <taxon>Actinomycetales</taxon>
        <taxon>Actinomycetaceae</taxon>
        <taxon>Actinomyces</taxon>
    </lineage>
</organism>
<protein>
    <recommendedName>
        <fullName evidence="2">DNA mimic protein DMP19 C-terminal domain-containing protein</fullName>
    </recommendedName>
</protein>
<dbReference type="AlphaFoldDB" id="A0A853EJP4"/>